<sequence>MKVITNGRETGKKETGCALCGGTWGSYYEDVEDQSMFFCCDLCAKAFINTVNEVKKRTGWDHLDQLELKGNYYTGRTCVARREGKEYKFYVKFNDEADIETFREL</sequence>
<dbReference type="OrthoDB" id="33200at2157"/>
<dbReference type="Pfam" id="PF11494">
    <property type="entry name" value="Ta0938"/>
    <property type="match status" value="1"/>
</dbReference>
<dbReference type="EMBL" id="CP049074">
    <property type="protein sequence ID" value="QKR00652.1"/>
    <property type="molecule type" value="Genomic_DNA"/>
</dbReference>
<keyword evidence="2" id="KW-1185">Reference proteome</keyword>
<accession>A0A6N0NV92</accession>
<name>A0A6N0NV92_9CREN</name>
<evidence type="ECO:0000313" key="1">
    <source>
        <dbReference type="EMBL" id="QKR00652.1"/>
    </source>
</evidence>
<evidence type="ECO:0000313" key="2">
    <source>
        <dbReference type="Proteomes" id="UP000509301"/>
    </source>
</evidence>
<dbReference type="AlphaFoldDB" id="A0A6N0NV92"/>
<dbReference type="InterPro" id="IPR021585">
    <property type="entry name" value="Ta0938"/>
</dbReference>
<organism evidence="1 2">
    <name type="scientific">Metallosphaera tengchongensis</name>
    <dbReference type="NCBI Taxonomy" id="1532350"/>
    <lineage>
        <taxon>Archaea</taxon>
        <taxon>Thermoproteota</taxon>
        <taxon>Thermoprotei</taxon>
        <taxon>Sulfolobales</taxon>
        <taxon>Sulfolobaceae</taxon>
        <taxon>Metallosphaera</taxon>
    </lineage>
</organism>
<dbReference type="RefSeq" id="WP_174631866.1">
    <property type="nucleotide sequence ID" value="NZ_CP049074.1"/>
</dbReference>
<dbReference type="GeneID" id="55642255"/>
<dbReference type="Proteomes" id="UP000509301">
    <property type="component" value="Chromosome"/>
</dbReference>
<gene>
    <name evidence="1" type="ORF">GWK48_09885</name>
</gene>
<protein>
    <submittedName>
        <fullName evidence="1">TA0938 family protein</fullName>
    </submittedName>
</protein>
<proteinExistence type="predicted"/>
<dbReference type="KEGG" id="mten:GWK48_09885"/>
<reference evidence="1 2" key="1">
    <citation type="submission" date="2020-02" db="EMBL/GenBank/DDBJ databases">
        <title>Comparative genome analysis reveals the metabolism and evolution of the thermophilic archaeal genus Metallosphaera.</title>
        <authorList>
            <person name="Jiang C."/>
        </authorList>
    </citation>
    <scope>NUCLEOTIDE SEQUENCE [LARGE SCALE GENOMIC DNA]</scope>
    <source>
        <strain evidence="1 2">Ric-A</strain>
    </source>
</reference>